<dbReference type="Pfam" id="PF01758">
    <property type="entry name" value="SBF"/>
    <property type="match status" value="1"/>
</dbReference>
<feature type="transmembrane region" description="Helical" evidence="8">
    <location>
        <begin position="160"/>
        <end position="181"/>
    </location>
</feature>
<feature type="transmembrane region" description="Helical" evidence="8">
    <location>
        <begin position="279"/>
        <end position="300"/>
    </location>
</feature>
<proteinExistence type="inferred from homology"/>
<organism evidence="9 10">
    <name type="scientific">Klebsormidium nitens</name>
    <name type="common">Green alga</name>
    <name type="synonym">Ulothrix nitens</name>
    <dbReference type="NCBI Taxonomy" id="105231"/>
    <lineage>
        <taxon>Eukaryota</taxon>
        <taxon>Viridiplantae</taxon>
        <taxon>Streptophyta</taxon>
        <taxon>Klebsormidiophyceae</taxon>
        <taxon>Klebsormidiales</taxon>
        <taxon>Klebsormidiaceae</taxon>
        <taxon>Klebsormidium</taxon>
    </lineage>
</organism>
<feature type="transmembrane region" description="Helical" evidence="8">
    <location>
        <begin position="238"/>
        <end position="267"/>
    </location>
</feature>
<dbReference type="GO" id="GO:0016020">
    <property type="term" value="C:membrane"/>
    <property type="evidence" value="ECO:0007669"/>
    <property type="project" value="UniProtKB-SubCell"/>
</dbReference>
<comment type="subcellular location">
    <subcellularLocation>
        <location evidence="2">Membrane</location>
        <topology evidence="2">Multi-pass membrane protein</topology>
    </subcellularLocation>
    <subcellularLocation>
        <location evidence="1">Plastid</location>
        <location evidence="1">Chloroplast envelope</location>
    </subcellularLocation>
</comment>
<dbReference type="STRING" id="105231.A0A1Y1IQQ1"/>
<evidence type="ECO:0000256" key="7">
    <source>
        <dbReference type="SAM" id="MobiDB-lite"/>
    </source>
</evidence>
<evidence type="ECO:0000313" key="10">
    <source>
        <dbReference type="Proteomes" id="UP000054558"/>
    </source>
</evidence>
<gene>
    <name evidence="9" type="ORF">KFL_007260010</name>
</gene>
<protein>
    <submittedName>
        <fullName evidence="9">BILE ACID-SODIUM SYMPORTER FAMILY PROTEIN</fullName>
    </submittedName>
</protein>
<dbReference type="InterPro" id="IPR004710">
    <property type="entry name" value="Bilac:Na_transpt"/>
</dbReference>
<evidence type="ECO:0000256" key="2">
    <source>
        <dbReference type="ARBA" id="ARBA00004141"/>
    </source>
</evidence>
<evidence type="ECO:0000256" key="3">
    <source>
        <dbReference type="ARBA" id="ARBA00006528"/>
    </source>
</evidence>
<dbReference type="Gene3D" id="1.20.1530.20">
    <property type="match status" value="1"/>
</dbReference>
<feature type="transmembrane region" description="Helical" evidence="8">
    <location>
        <begin position="378"/>
        <end position="398"/>
    </location>
</feature>
<dbReference type="OrthoDB" id="203097at2759"/>
<keyword evidence="10" id="KW-1185">Reference proteome</keyword>
<evidence type="ECO:0000256" key="5">
    <source>
        <dbReference type="ARBA" id="ARBA00022989"/>
    </source>
</evidence>
<dbReference type="InterPro" id="IPR038770">
    <property type="entry name" value="Na+/solute_symporter_sf"/>
</dbReference>
<dbReference type="GO" id="GO:0009941">
    <property type="term" value="C:chloroplast envelope"/>
    <property type="evidence" value="ECO:0007669"/>
    <property type="project" value="UniProtKB-ARBA"/>
</dbReference>
<feature type="transmembrane region" description="Helical" evidence="8">
    <location>
        <begin position="440"/>
        <end position="461"/>
    </location>
</feature>
<comment type="similarity">
    <text evidence="3">Belongs to the bile acid:sodium symporter (BASS) (TC 2.A.28) family.</text>
</comment>
<accession>A0A1Y1IQQ1</accession>
<dbReference type="AlphaFoldDB" id="A0A1Y1IQQ1"/>
<feature type="transmembrane region" description="Helical" evidence="8">
    <location>
        <begin position="345"/>
        <end position="366"/>
    </location>
</feature>
<dbReference type="PANTHER" id="PTHR10361">
    <property type="entry name" value="SODIUM-BILE ACID COTRANSPORTER"/>
    <property type="match status" value="1"/>
</dbReference>
<feature type="transmembrane region" description="Helical" evidence="8">
    <location>
        <begin position="320"/>
        <end position="338"/>
    </location>
</feature>
<feature type="transmembrane region" description="Helical" evidence="8">
    <location>
        <begin position="193"/>
        <end position="218"/>
    </location>
</feature>
<dbReference type="OMA" id="NIMMETT"/>
<feature type="transmembrane region" description="Helical" evidence="8">
    <location>
        <begin position="410"/>
        <end position="434"/>
    </location>
</feature>
<name>A0A1Y1IQQ1_KLENI</name>
<feature type="compositionally biased region" description="Low complexity" evidence="7">
    <location>
        <begin position="72"/>
        <end position="84"/>
    </location>
</feature>
<dbReference type="EMBL" id="DF237675">
    <property type="protein sequence ID" value="GAQ91086.1"/>
    <property type="molecule type" value="Genomic_DNA"/>
</dbReference>
<evidence type="ECO:0000256" key="1">
    <source>
        <dbReference type="ARBA" id="ARBA00004119"/>
    </source>
</evidence>
<keyword evidence="6 8" id="KW-0472">Membrane</keyword>
<sequence length="491" mass="51282">MAAMSVQAASSVAVRISESLAGTASTSGRCSSNSRNLRGVCWGEAPLSQPVLRQPPCPSGCSPSFSSPPLPSISSSQSQRQSCHSRVDSNASICGDTTGLLPFPHRKQTKRAVFSNGNARGQSQSRGRVGTVNREGNVGVASFGPSRGSQSPRAAQKVDLAKMISGAMPLVVLATAVAALSHPPSFSWFKKQYYAPALGGIMLSIGVQLSVADFALVFKQPTPVLAGYLAQYMLKPALGYLAVTAFGVPPMFASGLLLTACVAGAQLSSYAAYLSGGDVALSIVLTSVTTITSVVVTPLLTQLLIGAAVPIDVVGMAKSIMQVVVGPVFLGLALNTYARRQVDAVRPYVPLVGMLCTSLCIGSPLAMNRAMLLNPAGVRLLAPVIAFHVAAFAAGYWFSKLPLWKMDERAARTISLCTGMQSSTLAMLLATQFFGTTAAVPPACSVVFMALSGLTLATFWGRGYGIGPLLKSMGRNMYLSKQNREGMEMVA</sequence>
<keyword evidence="5 8" id="KW-1133">Transmembrane helix</keyword>
<dbReference type="Proteomes" id="UP000054558">
    <property type="component" value="Unassembled WGS sequence"/>
</dbReference>
<dbReference type="InterPro" id="IPR002657">
    <property type="entry name" value="BilAc:Na_symport/Acr3"/>
</dbReference>
<feature type="region of interest" description="Disordered" evidence="7">
    <location>
        <begin position="56"/>
        <end position="89"/>
    </location>
</feature>
<dbReference type="PANTHER" id="PTHR10361:SF33">
    <property type="entry name" value="SODIUM_METABOLITE COTRANSPORTER BASS3, CHLOROPLASTIC-RELATED"/>
    <property type="match status" value="1"/>
</dbReference>
<keyword evidence="4 8" id="KW-0812">Transmembrane</keyword>
<evidence type="ECO:0000313" key="9">
    <source>
        <dbReference type="EMBL" id="GAQ91086.1"/>
    </source>
</evidence>
<evidence type="ECO:0000256" key="4">
    <source>
        <dbReference type="ARBA" id="ARBA00022692"/>
    </source>
</evidence>
<reference evidence="9 10" key="1">
    <citation type="journal article" date="2014" name="Nat. Commun.">
        <title>Klebsormidium flaccidum genome reveals primary factors for plant terrestrial adaptation.</title>
        <authorList>
            <person name="Hori K."/>
            <person name="Maruyama F."/>
            <person name="Fujisawa T."/>
            <person name="Togashi T."/>
            <person name="Yamamoto N."/>
            <person name="Seo M."/>
            <person name="Sato S."/>
            <person name="Yamada T."/>
            <person name="Mori H."/>
            <person name="Tajima N."/>
            <person name="Moriyama T."/>
            <person name="Ikeuchi M."/>
            <person name="Watanabe M."/>
            <person name="Wada H."/>
            <person name="Kobayashi K."/>
            <person name="Saito M."/>
            <person name="Masuda T."/>
            <person name="Sasaki-Sekimoto Y."/>
            <person name="Mashiguchi K."/>
            <person name="Awai K."/>
            <person name="Shimojima M."/>
            <person name="Masuda S."/>
            <person name="Iwai M."/>
            <person name="Nobusawa T."/>
            <person name="Narise T."/>
            <person name="Kondo S."/>
            <person name="Saito H."/>
            <person name="Sato R."/>
            <person name="Murakawa M."/>
            <person name="Ihara Y."/>
            <person name="Oshima-Yamada Y."/>
            <person name="Ohtaka K."/>
            <person name="Satoh M."/>
            <person name="Sonobe K."/>
            <person name="Ishii M."/>
            <person name="Ohtani R."/>
            <person name="Kanamori-Sato M."/>
            <person name="Honoki R."/>
            <person name="Miyazaki D."/>
            <person name="Mochizuki H."/>
            <person name="Umetsu J."/>
            <person name="Higashi K."/>
            <person name="Shibata D."/>
            <person name="Kamiya Y."/>
            <person name="Sato N."/>
            <person name="Nakamura Y."/>
            <person name="Tabata S."/>
            <person name="Ida S."/>
            <person name="Kurokawa K."/>
            <person name="Ohta H."/>
        </authorList>
    </citation>
    <scope>NUCLEOTIDE SEQUENCE [LARGE SCALE GENOMIC DNA]</scope>
    <source>
        <strain evidence="9 10">NIES-2285</strain>
    </source>
</reference>
<evidence type="ECO:0000256" key="6">
    <source>
        <dbReference type="ARBA" id="ARBA00023136"/>
    </source>
</evidence>
<evidence type="ECO:0000256" key="8">
    <source>
        <dbReference type="SAM" id="Phobius"/>
    </source>
</evidence>